<dbReference type="InterPro" id="IPR050280">
    <property type="entry name" value="OMP_Chaperone_SurA"/>
</dbReference>
<reference evidence="8 9" key="1">
    <citation type="submission" date="2020-08" db="EMBL/GenBank/DDBJ databases">
        <title>Bridging the membrane lipid divide: bacteria of the FCB group superphylum have the potential to synthesize archaeal ether lipids.</title>
        <authorList>
            <person name="Villanueva L."/>
            <person name="Von Meijenfeldt F.A.B."/>
            <person name="Westbye A.B."/>
            <person name="Yadav S."/>
            <person name="Hopmans E.C."/>
            <person name="Dutilh B.E."/>
            <person name="Sinninghe Damste J.S."/>
        </authorList>
    </citation>
    <scope>NUCLEOTIDE SEQUENCE [LARGE SCALE GENOMIC DNA]</scope>
    <source>
        <strain evidence="8">NIOZ-UU47</strain>
    </source>
</reference>
<keyword evidence="4" id="KW-0143">Chaperone</keyword>
<dbReference type="Proteomes" id="UP000614424">
    <property type="component" value="Unassembled WGS sequence"/>
</dbReference>
<dbReference type="InterPro" id="IPR027304">
    <property type="entry name" value="Trigger_fact/SurA_dom_sf"/>
</dbReference>
<keyword evidence="3 6" id="KW-0697">Rotamase</keyword>
<dbReference type="Pfam" id="PF09312">
    <property type="entry name" value="SurA_N"/>
    <property type="match status" value="1"/>
</dbReference>
<dbReference type="SUPFAM" id="SSF54534">
    <property type="entry name" value="FKBP-like"/>
    <property type="match status" value="1"/>
</dbReference>
<evidence type="ECO:0000256" key="4">
    <source>
        <dbReference type="ARBA" id="ARBA00023186"/>
    </source>
</evidence>
<evidence type="ECO:0000313" key="8">
    <source>
        <dbReference type="EMBL" id="MBC8317976.1"/>
    </source>
</evidence>
<dbReference type="EMBL" id="JACNJZ010000120">
    <property type="protein sequence ID" value="MBC8317976.1"/>
    <property type="molecule type" value="Genomic_DNA"/>
</dbReference>
<feature type="domain" description="PpiC" evidence="7">
    <location>
        <begin position="189"/>
        <end position="276"/>
    </location>
</feature>
<keyword evidence="2" id="KW-0574">Periplasm</keyword>
<gene>
    <name evidence="8" type="ORF">H8E41_08715</name>
</gene>
<dbReference type="PANTHER" id="PTHR47637:SF1">
    <property type="entry name" value="CHAPERONE SURA"/>
    <property type="match status" value="1"/>
</dbReference>
<comment type="caution">
    <text evidence="8">The sequence shown here is derived from an EMBL/GenBank/DDBJ whole genome shotgun (WGS) entry which is preliminary data.</text>
</comment>
<dbReference type="InterPro" id="IPR015391">
    <property type="entry name" value="SurA_N"/>
</dbReference>
<dbReference type="PANTHER" id="PTHR47637">
    <property type="entry name" value="CHAPERONE SURA"/>
    <property type="match status" value="1"/>
</dbReference>
<evidence type="ECO:0000256" key="1">
    <source>
        <dbReference type="ARBA" id="ARBA00022729"/>
    </source>
</evidence>
<evidence type="ECO:0000259" key="7">
    <source>
        <dbReference type="PROSITE" id="PS50198"/>
    </source>
</evidence>
<dbReference type="InterPro" id="IPR046357">
    <property type="entry name" value="PPIase_dom_sf"/>
</dbReference>
<dbReference type="Gene3D" id="3.10.50.40">
    <property type="match status" value="1"/>
</dbReference>
<accession>A0A8J6TCT6</accession>
<name>A0A8J6TCT6_9BACT</name>
<dbReference type="PROSITE" id="PS50198">
    <property type="entry name" value="PPIC_PPIASE_2"/>
    <property type="match status" value="1"/>
</dbReference>
<keyword evidence="1" id="KW-0732">Signal</keyword>
<proteinExistence type="predicted"/>
<dbReference type="Pfam" id="PF00639">
    <property type="entry name" value="Rotamase"/>
    <property type="match status" value="1"/>
</dbReference>
<dbReference type="GO" id="GO:0003755">
    <property type="term" value="F:peptidyl-prolyl cis-trans isomerase activity"/>
    <property type="evidence" value="ECO:0007669"/>
    <property type="project" value="UniProtKB-KW"/>
</dbReference>
<evidence type="ECO:0000256" key="6">
    <source>
        <dbReference type="PROSITE-ProRule" id="PRU00278"/>
    </source>
</evidence>
<protein>
    <submittedName>
        <fullName evidence="8">SurA N-terminal domain-containing protein</fullName>
    </submittedName>
</protein>
<evidence type="ECO:0000256" key="2">
    <source>
        <dbReference type="ARBA" id="ARBA00022764"/>
    </source>
</evidence>
<organism evidence="8 9">
    <name type="scientific">Candidatus Desulfobia pelagia</name>
    <dbReference type="NCBI Taxonomy" id="2841692"/>
    <lineage>
        <taxon>Bacteria</taxon>
        <taxon>Pseudomonadati</taxon>
        <taxon>Thermodesulfobacteriota</taxon>
        <taxon>Desulfobulbia</taxon>
        <taxon>Desulfobulbales</taxon>
        <taxon>Desulfobulbaceae</taxon>
        <taxon>Candidatus Desulfobia</taxon>
    </lineage>
</organism>
<sequence>MRIPLYLFILVSLLILPFRADAGEIIDRVVAVVNDDIIALSELNEEGAAMYRRIHQEVPADQAEDAVKEVQKQILSELIDQLLISQRAAQRGINVDDTEIDAAVDRILSRNDTSVEQFREELEKMGSNEKSYRNKLRNQILRSKLISYEIRSKIVITDRQIQEFYQRQLSDIKTDEGYHLLQFGCNWGEDSRSGSPEEAHMRAIQLRDMVLAGSNFNDLAKEYSDLPSSADGGDIGVFAKDELADYMWEAIQGLNPGDISNIIRTPSGYQFFKLISSKQGNIVTQAPLASVKDEIRTQLYDQELEEKFNNWVKQLRQHSYVEELL</sequence>
<evidence type="ECO:0000256" key="3">
    <source>
        <dbReference type="ARBA" id="ARBA00023110"/>
    </source>
</evidence>
<evidence type="ECO:0000313" key="9">
    <source>
        <dbReference type="Proteomes" id="UP000614424"/>
    </source>
</evidence>
<dbReference type="InterPro" id="IPR000297">
    <property type="entry name" value="PPIase_PpiC"/>
</dbReference>
<dbReference type="SUPFAM" id="SSF109998">
    <property type="entry name" value="Triger factor/SurA peptide-binding domain-like"/>
    <property type="match status" value="1"/>
</dbReference>
<dbReference type="AlphaFoldDB" id="A0A8J6TCT6"/>
<evidence type="ECO:0000256" key="5">
    <source>
        <dbReference type="ARBA" id="ARBA00023235"/>
    </source>
</evidence>
<dbReference type="Gene3D" id="1.10.4030.10">
    <property type="entry name" value="Porin chaperone SurA, peptide-binding domain"/>
    <property type="match status" value="1"/>
</dbReference>
<keyword evidence="5 6" id="KW-0413">Isomerase</keyword>